<gene>
    <name evidence="2" type="ORF">PCANC_15640</name>
</gene>
<accession>A0A2N5UP93</accession>
<comment type="caution">
    <text evidence="2">The sequence shown here is derived from an EMBL/GenBank/DDBJ whole genome shotgun (WGS) entry which is preliminary data.</text>
</comment>
<feature type="compositionally biased region" description="Acidic residues" evidence="1">
    <location>
        <begin position="33"/>
        <end position="49"/>
    </location>
</feature>
<reference evidence="2 3" key="1">
    <citation type="submission" date="2017-11" db="EMBL/GenBank/DDBJ databases">
        <title>De novo assembly and phasing of dikaryotic genomes from two isolates of Puccinia coronata f. sp. avenae, the causal agent of oat crown rust.</title>
        <authorList>
            <person name="Miller M.E."/>
            <person name="Zhang Y."/>
            <person name="Omidvar V."/>
            <person name="Sperschneider J."/>
            <person name="Schwessinger B."/>
            <person name="Raley C."/>
            <person name="Palmer J.M."/>
            <person name="Garnica D."/>
            <person name="Upadhyaya N."/>
            <person name="Rathjen J."/>
            <person name="Taylor J.M."/>
            <person name="Park R.F."/>
            <person name="Dodds P.N."/>
            <person name="Hirsch C.D."/>
            <person name="Kianian S.F."/>
            <person name="Figueroa M."/>
        </authorList>
    </citation>
    <scope>NUCLEOTIDE SEQUENCE [LARGE SCALE GENOMIC DNA]</scope>
    <source>
        <strain evidence="2">12NC29</strain>
    </source>
</reference>
<proteinExistence type="predicted"/>
<evidence type="ECO:0000313" key="2">
    <source>
        <dbReference type="EMBL" id="PLW39579.1"/>
    </source>
</evidence>
<feature type="region of interest" description="Disordered" evidence="1">
    <location>
        <begin position="1"/>
        <end position="56"/>
    </location>
</feature>
<keyword evidence="3" id="KW-1185">Reference proteome</keyword>
<evidence type="ECO:0000256" key="1">
    <source>
        <dbReference type="SAM" id="MobiDB-lite"/>
    </source>
</evidence>
<dbReference type="Proteomes" id="UP000235388">
    <property type="component" value="Unassembled WGS sequence"/>
</dbReference>
<dbReference type="AlphaFoldDB" id="A0A2N5UP93"/>
<feature type="compositionally biased region" description="Basic and acidic residues" evidence="1">
    <location>
        <begin position="12"/>
        <end position="21"/>
    </location>
</feature>
<evidence type="ECO:0000313" key="3">
    <source>
        <dbReference type="Proteomes" id="UP000235388"/>
    </source>
</evidence>
<name>A0A2N5UP93_9BASI</name>
<sequence length="56" mass="5874">MSDSKAVSDAAEESRPIRTEDGPAMAPANADDSNTESDDSGTESDEDDNNPTMAVR</sequence>
<organism evidence="2 3">
    <name type="scientific">Puccinia coronata f. sp. avenae</name>
    <dbReference type="NCBI Taxonomy" id="200324"/>
    <lineage>
        <taxon>Eukaryota</taxon>
        <taxon>Fungi</taxon>
        <taxon>Dikarya</taxon>
        <taxon>Basidiomycota</taxon>
        <taxon>Pucciniomycotina</taxon>
        <taxon>Pucciniomycetes</taxon>
        <taxon>Pucciniales</taxon>
        <taxon>Pucciniaceae</taxon>
        <taxon>Puccinia</taxon>
    </lineage>
</organism>
<dbReference type="EMBL" id="PGCJ01000193">
    <property type="protein sequence ID" value="PLW39579.1"/>
    <property type="molecule type" value="Genomic_DNA"/>
</dbReference>
<protein>
    <submittedName>
        <fullName evidence="2">Uncharacterized protein</fullName>
    </submittedName>
</protein>